<dbReference type="EMBL" id="AUPC02000058">
    <property type="protein sequence ID" value="POG75708.1"/>
    <property type="molecule type" value="Genomic_DNA"/>
</dbReference>
<reference evidence="1 2" key="1">
    <citation type="journal article" date="2013" name="Proc. Natl. Acad. Sci. U.S.A.">
        <title>Genome of an arbuscular mycorrhizal fungus provides insight into the oldest plant symbiosis.</title>
        <authorList>
            <person name="Tisserant E."/>
            <person name="Malbreil M."/>
            <person name="Kuo A."/>
            <person name="Kohler A."/>
            <person name="Symeonidi A."/>
            <person name="Balestrini R."/>
            <person name="Charron P."/>
            <person name="Duensing N."/>
            <person name="Frei Dit Frey N."/>
            <person name="Gianinazzi-Pearson V."/>
            <person name="Gilbert L.B."/>
            <person name="Handa Y."/>
            <person name="Herr J.R."/>
            <person name="Hijri M."/>
            <person name="Koul R."/>
            <person name="Kawaguchi M."/>
            <person name="Krajinski F."/>
            <person name="Lammers P.J."/>
            <person name="Masclaux F.G."/>
            <person name="Murat C."/>
            <person name="Morin E."/>
            <person name="Ndikumana S."/>
            <person name="Pagni M."/>
            <person name="Petitpierre D."/>
            <person name="Requena N."/>
            <person name="Rosikiewicz P."/>
            <person name="Riley R."/>
            <person name="Saito K."/>
            <person name="San Clemente H."/>
            <person name="Shapiro H."/>
            <person name="van Tuinen D."/>
            <person name="Becard G."/>
            <person name="Bonfante P."/>
            <person name="Paszkowski U."/>
            <person name="Shachar-Hill Y.Y."/>
            <person name="Tuskan G.A."/>
            <person name="Young P.W."/>
            <person name="Sanders I.R."/>
            <person name="Henrissat B."/>
            <person name="Rensing S.A."/>
            <person name="Grigoriev I.V."/>
            <person name="Corradi N."/>
            <person name="Roux C."/>
            <person name="Martin F."/>
        </authorList>
    </citation>
    <scope>NUCLEOTIDE SEQUENCE [LARGE SCALE GENOMIC DNA]</scope>
    <source>
        <strain evidence="1 2">DAOM 197198</strain>
    </source>
</reference>
<proteinExistence type="predicted"/>
<evidence type="ECO:0000313" key="2">
    <source>
        <dbReference type="Proteomes" id="UP000018888"/>
    </source>
</evidence>
<dbReference type="Proteomes" id="UP000018888">
    <property type="component" value="Unassembled WGS sequence"/>
</dbReference>
<keyword evidence="2" id="KW-1185">Reference proteome</keyword>
<organism evidence="1 2">
    <name type="scientific">Rhizophagus irregularis (strain DAOM 181602 / DAOM 197198 / MUCL 43194)</name>
    <name type="common">Arbuscular mycorrhizal fungus</name>
    <name type="synonym">Glomus intraradices</name>
    <dbReference type="NCBI Taxonomy" id="747089"/>
    <lineage>
        <taxon>Eukaryota</taxon>
        <taxon>Fungi</taxon>
        <taxon>Fungi incertae sedis</taxon>
        <taxon>Mucoromycota</taxon>
        <taxon>Glomeromycotina</taxon>
        <taxon>Glomeromycetes</taxon>
        <taxon>Glomerales</taxon>
        <taxon>Glomeraceae</taxon>
        <taxon>Rhizophagus</taxon>
    </lineage>
</organism>
<gene>
    <name evidence="1" type="ORF">GLOIN_2v1562922</name>
</gene>
<reference evidence="1 2" key="2">
    <citation type="journal article" date="2018" name="New Phytol.">
        <title>High intraspecific genome diversity in the model arbuscular mycorrhizal symbiont Rhizophagus irregularis.</title>
        <authorList>
            <person name="Chen E.C.H."/>
            <person name="Morin E."/>
            <person name="Beaudet D."/>
            <person name="Noel J."/>
            <person name="Yildirir G."/>
            <person name="Ndikumana S."/>
            <person name="Charron P."/>
            <person name="St-Onge C."/>
            <person name="Giorgi J."/>
            <person name="Kruger M."/>
            <person name="Marton T."/>
            <person name="Ropars J."/>
            <person name="Grigoriev I.V."/>
            <person name="Hainaut M."/>
            <person name="Henrissat B."/>
            <person name="Roux C."/>
            <person name="Martin F."/>
            <person name="Corradi N."/>
        </authorList>
    </citation>
    <scope>NUCLEOTIDE SEQUENCE [LARGE SCALE GENOMIC DNA]</scope>
    <source>
        <strain evidence="1 2">DAOM 197198</strain>
    </source>
</reference>
<dbReference type="AlphaFoldDB" id="A0A2P4QDK1"/>
<evidence type="ECO:0000313" key="1">
    <source>
        <dbReference type="EMBL" id="POG75708.1"/>
    </source>
</evidence>
<dbReference type="VEuPathDB" id="FungiDB:RhiirFUN_018639"/>
<comment type="caution">
    <text evidence="1">The sequence shown here is derived from an EMBL/GenBank/DDBJ whole genome shotgun (WGS) entry which is preliminary data.</text>
</comment>
<sequence>MEDKEIEKMERNREAGEEMAKNGIMEMKEKIIQKKDIIEKANAVRRACRALEHLNKRRSFLYKEMIMYIQHIVWRFAKCKPKEFKLLDVRHNIMKKLILGDCNYLIKLILFGEKSIKDNNGNEKKEEFVIRHIPRSLRFNDNSLGLEDNERPENDMELAIYRYKGKLIL</sequence>
<name>A0A2P4QDK1_RHIID</name>
<protein>
    <submittedName>
        <fullName evidence="1">Uncharacterized protein</fullName>
    </submittedName>
</protein>
<accession>A0A2P4QDK1</accession>